<dbReference type="PANTHER" id="PTHR11365:SF23">
    <property type="entry name" value="HYPOTHETICAL 5-OXOPROLINASE (EUROFUNG)-RELATED"/>
    <property type="match status" value="1"/>
</dbReference>
<feature type="non-terminal residue" evidence="6">
    <location>
        <position position="786"/>
    </location>
</feature>
<evidence type="ECO:0000259" key="3">
    <source>
        <dbReference type="Pfam" id="PF01968"/>
    </source>
</evidence>
<dbReference type="InterPro" id="IPR008040">
    <property type="entry name" value="Hydant_A_N"/>
</dbReference>
<evidence type="ECO:0000313" key="6">
    <source>
        <dbReference type="EMBL" id="MBM3273689.1"/>
    </source>
</evidence>
<organism evidence="6 7">
    <name type="scientific">Candidatus Tanganyikabacteria bacterium</name>
    <dbReference type="NCBI Taxonomy" id="2961651"/>
    <lineage>
        <taxon>Bacteria</taxon>
        <taxon>Bacillati</taxon>
        <taxon>Candidatus Sericytochromatia</taxon>
        <taxon>Candidatus Tanganyikabacteria</taxon>
    </lineage>
</organism>
<feature type="compositionally biased region" description="Low complexity" evidence="2">
    <location>
        <begin position="712"/>
        <end position="733"/>
    </location>
</feature>
<feature type="domain" description="Hydantoinase/oxoprolinase N-terminal" evidence="5">
    <location>
        <begin position="7"/>
        <end position="39"/>
    </location>
</feature>
<feature type="domain" description="Hydantoinase B/oxoprolinase" evidence="4">
    <location>
        <begin position="736"/>
        <end position="785"/>
    </location>
</feature>
<dbReference type="AlphaFoldDB" id="A0A937X3S4"/>
<accession>A0A937X3S4</accession>
<feature type="domain" description="Hydantoinase/oxoprolinase N-terminal" evidence="5">
    <location>
        <begin position="136"/>
        <end position="251"/>
    </location>
</feature>
<reference evidence="6 7" key="1">
    <citation type="submission" date="2019-03" db="EMBL/GenBank/DDBJ databases">
        <title>Lake Tanganyika Metagenome-Assembled Genomes (MAGs).</title>
        <authorList>
            <person name="Tran P."/>
        </authorList>
    </citation>
    <scope>NUCLEOTIDE SEQUENCE [LARGE SCALE GENOMIC DNA]</scope>
    <source>
        <strain evidence="6">K_DeepCast_65m_m2_236</strain>
    </source>
</reference>
<feature type="domain" description="Hydantoinase A/oxoprolinase" evidence="3">
    <location>
        <begin position="274"/>
        <end position="555"/>
    </location>
</feature>
<gene>
    <name evidence="6" type="ORF">FJZ00_00945</name>
</gene>
<dbReference type="Pfam" id="PF05378">
    <property type="entry name" value="Hydant_A_N"/>
    <property type="match status" value="2"/>
</dbReference>
<proteinExistence type="inferred from homology"/>
<comment type="caution">
    <text evidence="6">The sequence shown here is derived from an EMBL/GenBank/DDBJ whole genome shotgun (WGS) entry which is preliminary data.</text>
</comment>
<dbReference type="Pfam" id="PF02538">
    <property type="entry name" value="Hydantoinase_B"/>
    <property type="match status" value="1"/>
</dbReference>
<comment type="similarity">
    <text evidence="1">Belongs to the oxoprolinase family.</text>
</comment>
<dbReference type="GO" id="GO:0017168">
    <property type="term" value="F:5-oxoprolinase (ATP-hydrolyzing) activity"/>
    <property type="evidence" value="ECO:0007669"/>
    <property type="project" value="TreeGrafter"/>
</dbReference>
<name>A0A937X3S4_9BACT</name>
<evidence type="ECO:0000256" key="2">
    <source>
        <dbReference type="SAM" id="MobiDB-lite"/>
    </source>
</evidence>
<evidence type="ECO:0000313" key="7">
    <source>
        <dbReference type="Proteomes" id="UP000703893"/>
    </source>
</evidence>
<dbReference type="Pfam" id="PF01968">
    <property type="entry name" value="Hydantoinase_A"/>
    <property type="match status" value="1"/>
</dbReference>
<dbReference type="EMBL" id="VGJX01000028">
    <property type="protein sequence ID" value="MBM3273689.1"/>
    <property type="molecule type" value="Genomic_DNA"/>
</dbReference>
<dbReference type="InterPro" id="IPR002821">
    <property type="entry name" value="Hydantoinase_A"/>
</dbReference>
<dbReference type="GO" id="GO:0006749">
    <property type="term" value="P:glutathione metabolic process"/>
    <property type="evidence" value="ECO:0007669"/>
    <property type="project" value="TreeGrafter"/>
</dbReference>
<dbReference type="InterPro" id="IPR003692">
    <property type="entry name" value="Hydantoinase_B"/>
</dbReference>
<evidence type="ECO:0000259" key="5">
    <source>
        <dbReference type="Pfam" id="PF05378"/>
    </source>
</evidence>
<feature type="region of interest" description="Disordered" evidence="2">
    <location>
        <begin position="712"/>
        <end position="738"/>
    </location>
</feature>
<evidence type="ECO:0000259" key="4">
    <source>
        <dbReference type="Pfam" id="PF02538"/>
    </source>
</evidence>
<evidence type="ECO:0000256" key="1">
    <source>
        <dbReference type="ARBA" id="ARBA00010403"/>
    </source>
</evidence>
<protein>
    <submittedName>
        <fullName evidence="6">Hydantoinase B/oxoprolinase family protein</fullName>
    </submittedName>
</protein>
<sequence length="786" mass="82765">MPGGWEFAIDVGGTFTDVVARAPDGTLRTLKILSSGVFKGTVAAAGTGWLRDSARAIDPPRFWIGAEFRLIGSGGAILARREVRSAMAGTLRLDEPCGGLEPGAPYELAFPGAEAPTLAIRYLLGLGAANAFPRVVLKLGTTRGTNALLTRRGARTALIAPRGFGDFLRIGNQDRPRLFDLAIRKPEALFGTAVEIKGRLDAAGRECDALDSAEIVAVLKDLQKDGFESLAVCLLHATANPGHERRVSDLAAGFGFRNISLSSDVSHHEKIVARGDTTVLDAYLNPVLREYVAGIRAAIGPKARFQAMTSMGGLVAAETFRGRDCLLSGPAGGVAGYGEAARAAGYTRAIGFDMGGTSTDVSRWDGRPALEFEAEKAGVRVSAPMLAIETVAAGGGSICWFDGVKLAVGPQSAGADPGPACYGRGGPLTVTDINLVLGRLPAGLFPFPLDTRAPVDRMSELVEAIAASHACKRYTIEELARGFLAVANAHMVRAIRSISIAKGYDPSDHVLVAFGGAAGQHACAIAADLGMRTILAHPLAGVMSAFGIGRAAVRRVKSAAVHAAYSEEAVKGLESVFFDLEKAATDEVLADGVSRKQLTKPLRSLDIRYRGVDRPLTVPEEPGSTYADAYERQHRRLFGYTHAGRPLEIVAATVLAQAEPPEGPGSFPRTDFPPGHRIPGPAIISEPYATLVVDPGWVAEVTDRGDIILTASAPESASASESESASASDPASDNPDPVQLEIFNNHFASIAEQMGTVLRRTAGSTNVKERLDFSCALFTREGKLVV</sequence>
<dbReference type="PANTHER" id="PTHR11365">
    <property type="entry name" value="5-OXOPROLINASE RELATED"/>
    <property type="match status" value="1"/>
</dbReference>
<dbReference type="GO" id="GO:0005829">
    <property type="term" value="C:cytosol"/>
    <property type="evidence" value="ECO:0007669"/>
    <property type="project" value="TreeGrafter"/>
</dbReference>
<dbReference type="Proteomes" id="UP000703893">
    <property type="component" value="Unassembled WGS sequence"/>
</dbReference>
<dbReference type="InterPro" id="IPR045079">
    <property type="entry name" value="Oxoprolinase-like"/>
</dbReference>